<protein>
    <submittedName>
        <fullName evidence="2">Uncharacterized protein</fullName>
    </submittedName>
</protein>
<feature type="compositionally biased region" description="Polar residues" evidence="1">
    <location>
        <begin position="1"/>
        <end position="18"/>
    </location>
</feature>
<name>A0AAV3Z449_9GAST</name>
<sequence>MVQLRGSPTLQASGSSLGASRHRNNADSITGELANLLLHHSITSPLHLQSNQSISNLSPPPPQLSNLSMKSGGAWFHPSGRFSFGLRVLSKNE</sequence>
<feature type="region of interest" description="Disordered" evidence="1">
    <location>
        <begin position="51"/>
        <end position="70"/>
    </location>
</feature>
<keyword evidence="3" id="KW-1185">Reference proteome</keyword>
<reference evidence="2 3" key="1">
    <citation type="journal article" date="2021" name="Elife">
        <title>Chloroplast acquisition without the gene transfer in kleptoplastic sea slugs, Plakobranchus ocellatus.</title>
        <authorList>
            <person name="Maeda T."/>
            <person name="Takahashi S."/>
            <person name="Yoshida T."/>
            <person name="Shimamura S."/>
            <person name="Takaki Y."/>
            <person name="Nagai Y."/>
            <person name="Toyoda A."/>
            <person name="Suzuki Y."/>
            <person name="Arimoto A."/>
            <person name="Ishii H."/>
            <person name="Satoh N."/>
            <person name="Nishiyama T."/>
            <person name="Hasebe M."/>
            <person name="Maruyama T."/>
            <person name="Minagawa J."/>
            <person name="Obokata J."/>
            <person name="Shigenobu S."/>
        </authorList>
    </citation>
    <scope>NUCLEOTIDE SEQUENCE [LARGE SCALE GENOMIC DNA]</scope>
</reference>
<comment type="caution">
    <text evidence="2">The sequence shown here is derived from an EMBL/GenBank/DDBJ whole genome shotgun (WGS) entry which is preliminary data.</text>
</comment>
<dbReference type="Proteomes" id="UP000735302">
    <property type="component" value="Unassembled WGS sequence"/>
</dbReference>
<organism evidence="2 3">
    <name type="scientific">Plakobranchus ocellatus</name>
    <dbReference type="NCBI Taxonomy" id="259542"/>
    <lineage>
        <taxon>Eukaryota</taxon>
        <taxon>Metazoa</taxon>
        <taxon>Spiralia</taxon>
        <taxon>Lophotrochozoa</taxon>
        <taxon>Mollusca</taxon>
        <taxon>Gastropoda</taxon>
        <taxon>Heterobranchia</taxon>
        <taxon>Euthyneura</taxon>
        <taxon>Panpulmonata</taxon>
        <taxon>Sacoglossa</taxon>
        <taxon>Placobranchoidea</taxon>
        <taxon>Plakobranchidae</taxon>
        <taxon>Plakobranchus</taxon>
    </lineage>
</organism>
<evidence type="ECO:0000313" key="2">
    <source>
        <dbReference type="EMBL" id="GFN89336.1"/>
    </source>
</evidence>
<gene>
    <name evidence="2" type="ORF">PoB_001584200</name>
</gene>
<evidence type="ECO:0000313" key="3">
    <source>
        <dbReference type="Proteomes" id="UP000735302"/>
    </source>
</evidence>
<evidence type="ECO:0000256" key="1">
    <source>
        <dbReference type="SAM" id="MobiDB-lite"/>
    </source>
</evidence>
<dbReference type="EMBL" id="BLXT01001930">
    <property type="protein sequence ID" value="GFN89336.1"/>
    <property type="molecule type" value="Genomic_DNA"/>
</dbReference>
<dbReference type="AlphaFoldDB" id="A0AAV3Z449"/>
<feature type="region of interest" description="Disordered" evidence="1">
    <location>
        <begin position="1"/>
        <end position="24"/>
    </location>
</feature>
<accession>A0AAV3Z449</accession>
<proteinExistence type="predicted"/>